<accession>A0A1I5W5B1</accession>
<dbReference type="STRING" id="1121869.SAMN03084138_04186"/>
<dbReference type="PROSITE" id="PS00874">
    <property type="entry name" value="T2SP_F"/>
    <property type="match status" value="1"/>
</dbReference>
<name>A0A1I5W5B1_9GAMM</name>
<evidence type="ECO:0000256" key="3">
    <source>
        <dbReference type="ARBA" id="ARBA00022448"/>
    </source>
</evidence>
<sequence length="407" mass="45172">MAEKAAQLRAYHWRGYTSKGAKVKGQLLAYREDEARNMLAAQQIRIEKIKQRAPSSWVKRRNTANHKDITLFTRQMATMLETGVPLTETLKLLKSSAKKAELGLIINQIYQHIEAGSSLSQAMKNSSPLFDQFYCDLVATGEQTGRLEQIFARICVYREKSEATRAKVVKAMIYPGIVSVIALLVTIGMLVFVIPQFKDVFSSFNAELPWFTLKVLSVSDGLQNYGHYLFLAIVLSLLAFKASYNKSDAFKLKVSKFSLHIPVIGDVLTKATLSRFTRTLATTFSAGIPLLSGLAAAGKTTNNVYFTHIIEHVHQQTAGGRPLHRAIKETNAFPDMMIQMVMIGEESGALDDMLNKVAVIYEADVDNTVDNLGKILEPLIIVTLGLLIGSLVIAMYLPMFDLMNVMG</sequence>
<keyword evidence="8 10" id="KW-0472">Membrane</keyword>
<feature type="domain" description="Type II secretion system protein GspF" evidence="11">
    <location>
        <begin position="276"/>
        <end position="398"/>
    </location>
</feature>
<dbReference type="Gene3D" id="1.20.81.30">
    <property type="entry name" value="Type II secretion system (T2SS), domain F"/>
    <property type="match status" value="2"/>
</dbReference>
<evidence type="ECO:0000313" key="13">
    <source>
        <dbReference type="Proteomes" id="UP000182692"/>
    </source>
</evidence>
<evidence type="ECO:0000256" key="2">
    <source>
        <dbReference type="ARBA" id="ARBA00005745"/>
    </source>
</evidence>
<gene>
    <name evidence="12" type="ORF">SAMN03084138_04186</name>
</gene>
<dbReference type="PRINTS" id="PR00812">
    <property type="entry name" value="BCTERIALGSPF"/>
</dbReference>
<dbReference type="OrthoDB" id="9805682at2"/>
<proteinExistence type="inferred from homology"/>
<organism evidence="12 13">
    <name type="scientific">Enterovibrio norvegicus DSM 15893</name>
    <dbReference type="NCBI Taxonomy" id="1121869"/>
    <lineage>
        <taxon>Bacteria</taxon>
        <taxon>Pseudomonadati</taxon>
        <taxon>Pseudomonadota</taxon>
        <taxon>Gammaproteobacteria</taxon>
        <taxon>Vibrionales</taxon>
        <taxon>Vibrionaceae</taxon>
        <taxon>Enterovibrio</taxon>
    </lineage>
</organism>
<keyword evidence="7 10" id="KW-1133">Transmembrane helix</keyword>
<comment type="subcellular location">
    <subcellularLocation>
        <location evidence="1 9">Cell inner membrane</location>
        <topology evidence="1 9">Multi-pass membrane protein</topology>
    </subcellularLocation>
</comment>
<evidence type="ECO:0000256" key="5">
    <source>
        <dbReference type="ARBA" id="ARBA00022519"/>
    </source>
</evidence>
<feature type="transmembrane region" description="Helical" evidence="10">
    <location>
        <begin position="225"/>
        <end position="244"/>
    </location>
</feature>
<evidence type="ECO:0000256" key="10">
    <source>
        <dbReference type="SAM" id="Phobius"/>
    </source>
</evidence>
<evidence type="ECO:0000256" key="6">
    <source>
        <dbReference type="ARBA" id="ARBA00022692"/>
    </source>
</evidence>
<comment type="similarity">
    <text evidence="2 9">Belongs to the GSP F family.</text>
</comment>
<feature type="transmembrane region" description="Helical" evidence="10">
    <location>
        <begin position="171"/>
        <end position="194"/>
    </location>
</feature>
<evidence type="ECO:0000256" key="8">
    <source>
        <dbReference type="ARBA" id="ARBA00023136"/>
    </source>
</evidence>
<dbReference type="AlphaFoldDB" id="A0A1I5W5B1"/>
<keyword evidence="5" id="KW-0997">Cell inner membrane</keyword>
<evidence type="ECO:0000256" key="7">
    <source>
        <dbReference type="ARBA" id="ARBA00022989"/>
    </source>
</evidence>
<dbReference type="EMBL" id="FOWR01000044">
    <property type="protein sequence ID" value="SFQ14909.1"/>
    <property type="molecule type" value="Genomic_DNA"/>
</dbReference>
<dbReference type="InterPro" id="IPR003004">
    <property type="entry name" value="GspF/PilC"/>
</dbReference>
<feature type="transmembrane region" description="Helical" evidence="10">
    <location>
        <begin position="379"/>
        <end position="397"/>
    </location>
</feature>
<dbReference type="FunFam" id="1.20.81.30:FF:000001">
    <property type="entry name" value="Type II secretion system protein F"/>
    <property type="match status" value="2"/>
</dbReference>
<dbReference type="Pfam" id="PF00482">
    <property type="entry name" value="T2SSF"/>
    <property type="match status" value="2"/>
</dbReference>
<evidence type="ECO:0000256" key="9">
    <source>
        <dbReference type="RuleBase" id="RU003923"/>
    </source>
</evidence>
<dbReference type="GeneID" id="35873295"/>
<dbReference type="RefSeq" id="WP_074928465.1">
    <property type="nucleotide sequence ID" value="NZ_FOWR01000044.1"/>
</dbReference>
<dbReference type="GO" id="GO:0015628">
    <property type="term" value="P:protein secretion by the type II secretion system"/>
    <property type="evidence" value="ECO:0007669"/>
    <property type="project" value="TreeGrafter"/>
</dbReference>
<keyword evidence="3 9" id="KW-0813">Transport</keyword>
<keyword evidence="4" id="KW-1003">Cell membrane</keyword>
<dbReference type="InterPro" id="IPR001992">
    <property type="entry name" value="T2SS_GspF/T4SS_PilC_CS"/>
</dbReference>
<dbReference type="PANTHER" id="PTHR30012">
    <property type="entry name" value="GENERAL SECRETION PATHWAY PROTEIN"/>
    <property type="match status" value="1"/>
</dbReference>
<dbReference type="PANTHER" id="PTHR30012:SF7">
    <property type="entry name" value="PROTEIN TRANSPORT PROTEIN HOFC HOMOLOG"/>
    <property type="match status" value="1"/>
</dbReference>
<evidence type="ECO:0000313" key="12">
    <source>
        <dbReference type="EMBL" id="SFQ14909.1"/>
    </source>
</evidence>
<feature type="domain" description="Type II secretion system protein GspF" evidence="11">
    <location>
        <begin position="72"/>
        <end position="195"/>
    </location>
</feature>
<reference evidence="12 13" key="1">
    <citation type="submission" date="2016-10" db="EMBL/GenBank/DDBJ databases">
        <authorList>
            <person name="de Groot N.N."/>
        </authorList>
    </citation>
    <scope>NUCLEOTIDE SEQUENCE [LARGE SCALE GENOMIC DNA]</scope>
    <source>
        <strain evidence="12 13">DSM 15893</strain>
    </source>
</reference>
<protein>
    <submittedName>
        <fullName evidence="12">Type IV pilus assembly protein PilC</fullName>
    </submittedName>
</protein>
<dbReference type="GO" id="GO:0005886">
    <property type="term" value="C:plasma membrane"/>
    <property type="evidence" value="ECO:0007669"/>
    <property type="project" value="UniProtKB-SubCell"/>
</dbReference>
<dbReference type="InterPro" id="IPR042094">
    <property type="entry name" value="T2SS_GspF_sf"/>
</dbReference>
<evidence type="ECO:0000256" key="4">
    <source>
        <dbReference type="ARBA" id="ARBA00022475"/>
    </source>
</evidence>
<evidence type="ECO:0000256" key="1">
    <source>
        <dbReference type="ARBA" id="ARBA00004429"/>
    </source>
</evidence>
<keyword evidence="6 9" id="KW-0812">Transmembrane</keyword>
<evidence type="ECO:0000259" key="11">
    <source>
        <dbReference type="Pfam" id="PF00482"/>
    </source>
</evidence>
<dbReference type="Proteomes" id="UP000182692">
    <property type="component" value="Unassembled WGS sequence"/>
</dbReference>
<dbReference type="InterPro" id="IPR018076">
    <property type="entry name" value="T2SS_GspF_dom"/>
</dbReference>